<dbReference type="Pfam" id="PF17921">
    <property type="entry name" value="Integrase_H2C2"/>
    <property type="match status" value="1"/>
</dbReference>
<evidence type="ECO:0000259" key="1">
    <source>
        <dbReference type="Pfam" id="PF17921"/>
    </source>
</evidence>
<gene>
    <name evidence="2" type="ORF">AVEN_254065_1</name>
</gene>
<dbReference type="EMBL" id="BGPR01000126">
    <property type="protein sequence ID" value="GBL97009.1"/>
    <property type="molecule type" value="Genomic_DNA"/>
</dbReference>
<sequence>MMDKWEKYTQTIQFYEENKIFKDRSRLILGQDPEDFVRPTILPEHSIVRRLINYAHKTLHHAGVQTTLSHLRERFWIPRGRRIVKEVFKSV</sequence>
<name>A0A4Y2BYX8_ARAVE</name>
<dbReference type="Proteomes" id="UP000499080">
    <property type="component" value="Unassembled WGS sequence"/>
</dbReference>
<evidence type="ECO:0000313" key="3">
    <source>
        <dbReference type="Proteomes" id="UP000499080"/>
    </source>
</evidence>
<organism evidence="2 3">
    <name type="scientific">Araneus ventricosus</name>
    <name type="common">Orbweaver spider</name>
    <name type="synonym">Epeira ventricosa</name>
    <dbReference type="NCBI Taxonomy" id="182803"/>
    <lineage>
        <taxon>Eukaryota</taxon>
        <taxon>Metazoa</taxon>
        <taxon>Ecdysozoa</taxon>
        <taxon>Arthropoda</taxon>
        <taxon>Chelicerata</taxon>
        <taxon>Arachnida</taxon>
        <taxon>Araneae</taxon>
        <taxon>Araneomorphae</taxon>
        <taxon>Entelegynae</taxon>
        <taxon>Araneoidea</taxon>
        <taxon>Araneidae</taxon>
        <taxon>Araneus</taxon>
    </lineage>
</organism>
<protein>
    <recommendedName>
        <fullName evidence="1">Integrase zinc-binding domain-containing protein</fullName>
    </recommendedName>
</protein>
<comment type="caution">
    <text evidence="2">The sequence shown here is derived from an EMBL/GenBank/DDBJ whole genome shotgun (WGS) entry which is preliminary data.</text>
</comment>
<proteinExistence type="predicted"/>
<dbReference type="OrthoDB" id="10049357at2759"/>
<keyword evidence="3" id="KW-1185">Reference proteome</keyword>
<feature type="domain" description="Integrase zinc-binding" evidence="1">
    <location>
        <begin position="45"/>
        <end position="89"/>
    </location>
</feature>
<accession>A0A4Y2BYX8</accession>
<evidence type="ECO:0000313" key="2">
    <source>
        <dbReference type="EMBL" id="GBL97009.1"/>
    </source>
</evidence>
<reference evidence="2 3" key="1">
    <citation type="journal article" date="2019" name="Sci. Rep.">
        <title>Orb-weaving spider Araneus ventricosus genome elucidates the spidroin gene catalogue.</title>
        <authorList>
            <person name="Kono N."/>
            <person name="Nakamura H."/>
            <person name="Ohtoshi R."/>
            <person name="Moran D.A.P."/>
            <person name="Shinohara A."/>
            <person name="Yoshida Y."/>
            <person name="Fujiwara M."/>
            <person name="Mori M."/>
            <person name="Tomita M."/>
            <person name="Arakawa K."/>
        </authorList>
    </citation>
    <scope>NUCLEOTIDE SEQUENCE [LARGE SCALE GENOMIC DNA]</scope>
</reference>
<dbReference type="Gene3D" id="1.10.340.70">
    <property type="match status" value="1"/>
</dbReference>
<dbReference type="InterPro" id="IPR041588">
    <property type="entry name" value="Integrase_H2C2"/>
</dbReference>
<dbReference type="AlphaFoldDB" id="A0A4Y2BYX8"/>